<organism evidence="4 5">
    <name type="scientific">Kytococcus sedentarius (strain ATCC 14392 / DSM 20547 / JCM 11482 / CCUG 33030 / NBRC 15357 / NCTC 11040 / CCM 314 / 541)</name>
    <name type="common">Micrococcus sedentarius</name>
    <dbReference type="NCBI Taxonomy" id="478801"/>
    <lineage>
        <taxon>Bacteria</taxon>
        <taxon>Bacillati</taxon>
        <taxon>Actinomycetota</taxon>
        <taxon>Actinomycetes</taxon>
        <taxon>Micrococcales</taxon>
        <taxon>Kytococcaceae</taxon>
        <taxon>Kytococcus</taxon>
    </lineage>
</organism>
<feature type="transmembrane region" description="Helical" evidence="2">
    <location>
        <begin position="112"/>
        <end position="140"/>
    </location>
</feature>
<dbReference type="Pfam" id="PF02517">
    <property type="entry name" value="Rce1-like"/>
    <property type="match status" value="1"/>
</dbReference>
<feature type="transmembrane region" description="Helical" evidence="2">
    <location>
        <begin position="358"/>
        <end position="376"/>
    </location>
</feature>
<dbReference type="GO" id="GO:0004175">
    <property type="term" value="F:endopeptidase activity"/>
    <property type="evidence" value="ECO:0007669"/>
    <property type="project" value="UniProtKB-ARBA"/>
</dbReference>
<evidence type="ECO:0000256" key="2">
    <source>
        <dbReference type="SAM" id="Phobius"/>
    </source>
</evidence>
<keyword evidence="5" id="KW-1185">Reference proteome</keyword>
<keyword evidence="2" id="KW-0812">Transmembrane</keyword>
<keyword evidence="2" id="KW-1133">Transmembrane helix</keyword>
<evidence type="ECO:0000259" key="3">
    <source>
        <dbReference type="Pfam" id="PF02517"/>
    </source>
</evidence>
<feature type="transmembrane region" description="Helical" evidence="2">
    <location>
        <begin position="160"/>
        <end position="186"/>
    </location>
</feature>
<dbReference type="KEGG" id="kse:Ksed_22110"/>
<evidence type="ECO:0000256" key="1">
    <source>
        <dbReference type="SAM" id="MobiDB-lite"/>
    </source>
</evidence>
<feature type="compositionally biased region" description="Pro residues" evidence="1">
    <location>
        <begin position="29"/>
        <end position="42"/>
    </location>
</feature>
<dbReference type="STRING" id="478801.Ksed_22110"/>
<gene>
    <name evidence="4" type="ordered locus">Ksed_22110</name>
</gene>
<dbReference type="GO" id="GO:0006508">
    <property type="term" value="P:proteolysis"/>
    <property type="evidence" value="ECO:0007669"/>
    <property type="project" value="UniProtKB-KW"/>
</dbReference>
<dbReference type="InterPro" id="IPR003675">
    <property type="entry name" value="Rce1/LyrA-like_dom"/>
</dbReference>
<name>C7NLU5_KYTSD</name>
<dbReference type="GO" id="GO:0080120">
    <property type="term" value="P:CAAX-box protein maturation"/>
    <property type="evidence" value="ECO:0007669"/>
    <property type="project" value="UniProtKB-ARBA"/>
</dbReference>
<reference evidence="4 5" key="1">
    <citation type="journal article" date="2009" name="Stand. Genomic Sci.">
        <title>Complete genome sequence of Kytococcus sedentarius type strain (541).</title>
        <authorList>
            <person name="Sims D."/>
            <person name="Brettin T."/>
            <person name="Detter J.C."/>
            <person name="Han C."/>
            <person name="Lapidus A."/>
            <person name="Copeland A."/>
            <person name="Glavina Del Rio T."/>
            <person name="Nolan M."/>
            <person name="Chen F."/>
            <person name="Lucas S."/>
            <person name="Tice H."/>
            <person name="Cheng J.F."/>
            <person name="Bruce D."/>
            <person name="Goodwin L."/>
            <person name="Pitluck S."/>
            <person name="Ovchinnikova G."/>
            <person name="Pati A."/>
            <person name="Ivanova N."/>
            <person name="Mavrommatis K."/>
            <person name="Chen A."/>
            <person name="Palaniappan K."/>
            <person name="D'haeseleer P."/>
            <person name="Chain P."/>
            <person name="Bristow J."/>
            <person name="Eisen J.A."/>
            <person name="Markowitz V."/>
            <person name="Hugenholtz P."/>
            <person name="Schneider S."/>
            <person name="Goker M."/>
            <person name="Pukall R."/>
            <person name="Kyrpides N.C."/>
            <person name="Klenk H.P."/>
        </authorList>
    </citation>
    <scope>NUCLEOTIDE SEQUENCE [LARGE SCALE GENOMIC DNA]</scope>
    <source>
        <strain evidence="5">ATCC 14392 / DSM 20547 / JCM 11482 / CCUG 33030 / NBRC 15357 / NCTC 11040 / CCM 314 / 541</strain>
    </source>
</reference>
<protein>
    <submittedName>
        <fullName evidence="4">Predicted metal-dependent membrane protease</fullName>
    </submittedName>
</protein>
<sequence>MRVSHTPDSWNQQRPQPPEPHGPGQPQAPQQPPHDPYAPRPEPQYGQYAPQGHGPQGGQFGPPPQGHGPQGGQYGPPPQGYGPPPAPASSVRPNAEFHELTRGPRWSWWRPLAALGLWIPLGLAVIVVMVVSLVIPLVAYPDQMDIFEPGGTGETPTMQPLTFLGMNLGLAVLIPATIAVIALAYWVRPGFASSVAGRFRWGWALRCLLVLTPWWVAFLLGFSALMGESFEVTMHPYFWWMLLVVLVTTPLQAAGEEYLFRGFVMQWFGSWIPWRWISLVVATLTTTALFALAHGSLDPWVLADLGIFAILAVAMTVRTGGLEAAVVMHAVNNVVIMVVSLVFGGFEDGFVSAETTSSAMAVLVSVVLMGVAYLLIEWQWRRSGHTNRTASAEELAAPRR</sequence>
<feature type="transmembrane region" description="Helical" evidence="2">
    <location>
        <begin position="324"/>
        <end position="346"/>
    </location>
</feature>
<dbReference type="AlphaFoldDB" id="C7NLU5"/>
<feature type="transmembrane region" description="Helical" evidence="2">
    <location>
        <begin position="237"/>
        <end position="255"/>
    </location>
</feature>
<dbReference type="Proteomes" id="UP000006666">
    <property type="component" value="Chromosome"/>
</dbReference>
<dbReference type="eggNOG" id="COG1266">
    <property type="taxonomic scope" value="Bacteria"/>
</dbReference>
<feature type="compositionally biased region" description="Polar residues" evidence="1">
    <location>
        <begin position="1"/>
        <end position="11"/>
    </location>
</feature>
<feature type="domain" description="CAAX prenyl protease 2/Lysostaphin resistance protein A-like" evidence="3">
    <location>
        <begin position="239"/>
        <end position="335"/>
    </location>
</feature>
<accession>C7NLU5</accession>
<dbReference type="HOGENOM" id="CLU_052492_1_1_11"/>
<feature type="transmembrane region" description="Helical" evidence="2">
    <location>
        <begin position="276"/>
        <end position="294"/>
    </location>
</feature>
<feature type="transmembrane region" description="Helical" evidence="2">
    <location>
        <begin position="300"/>
        <end position="317"/>
    </location>
</feature>
<feature type="region of interest" description="Disordered" evidence="1">
    <location>
        <begin position="1"/>
        <end position="93"/>
    </location>
</feature>
<keyword evidence="4" id="KW-0378">Hydrolase</keyword>
<feature type="transmembrane region" description="Helical" evidence="2">
    <location>
        <begin position="207"/>
        <end position="225"/>
    </location>
</feature>
<keyword evidence="4" id="KW-0645">Protease</keyword>
<feature type="compositionally biased region" description="Low complexity" evidence="1">
    <location>
        <begin position="43"/>
        <end position="53"/>
    </location>
</feature>
<keyword evidence="2" id="KW-0472">Membrane</keyword>
<evidence type="ECO:0000313" key="4">
    <source>
        <dbReference type="EMBL" id="ACV07194.1"/>
    </source>
</evidence>
<evidence type="ECO:0000313" key="5">
    <source>
        <dbReference type="Proteomes" id="UP000006666"/>
    </source>
</evidence>
<feature type="compositionally biased region" description="Pro residues" evidence="1">
    <location>
        <begin position="75"/>
        <end position="87"/>
    </location>
</feature>
<dbReference type="EMBL" id="CP001686">
    <property type="protein sequence ID" value="ACV07194.1"/>
    <property type="molecule type" value="Genomic_DNA"/>
</dbReference>
<proteinExistence type="predicted"/>